<dbReference type="GO" id="GO:0009401">
    <property type="term" value="P:phosphoenolpyruvate-dependent sugar phosphotransferase system"/>
    <property type="evidence" value="ECO:0007669"/>
    <property type="project" value="InterPro"/>
</dbReference>
<dbReference type="RefSeq" id="WP_106064376.1">
    <property type="nucleotide sequence ID" value="NZ_PVXO01000064.1"/>
</dbReference>
<feature type="transmembrane region" description="Helical" evidence="8">
    <location>
        <begin position="151"/>
        <end position="174"/>
    </location>
</feature>
<keyword evidence="7 8" id="KW-0472">Membrane</keyword>
<sequence>MIQEKRVNQEDIVEEEKSTSKKRLTPKDYLNKVLAGTATGIVVGLIPNAILGSVFKNLIHVSPIFATFYNAVNIMQFVVPLLVGVLVAMQFDFNPMQSIIVGSAVFLGSGAYKVTEHGVQMIGIGDLINVMLLSAIAVYVIRAIGNKLGSLTILLLPIIGGAGVGVIGMFMLPYVSKITLIIGNGINSFAVLQPLLMCILISISFSILIISPISTVAIGIAIGIAGLGAGAAAIGVTACTAILVVGSMRVNQSGVTLSVLLGAMKMMMPNLVKYPIIAVPIIANGILCGIGGYILNITGTAKSAGFGITGLVGPLAAMNSSTSTVKVLLAFIVIPFVGAFAIDWFCRKVIHLYDENIFKYI</sequence>
<feature type="transmembrane region" description="Helical" evidence="8">
    <location>
        <begin position="127"/>
        <end position="145"/>
    </location>
</feature>
<keyword evidence="3" id="KW-1003">Cell membrane</keyword>
<evidence type="ECO:0000259" key="9">
    <source>
        <dbReference type="Pfam" id="PF13303"/>
    </source>
</evidence>
<evidence type="ECO:0000313" key="11">
    <source>
        <dbReference type="Proteomes" id="UP000239706"/>
    </source>
</evidence>
<dbReference type="Proteomes" id="UP000239706">
    <property type="component" value="Unassembled WGS sequence"/>
</dbReference>
<dbReference type="GO" id="GO:0005886">
    <property type="term" value="C:plasma membrane"/>
    <property type="evidence" value="ECO:0007669"/>
    <property type="project" value="UniProtKB-SubCell"/>
</dbReference>
<feature type="transmembrane region" description="Helical" evidence="8">
    <location>
        <begin position="186"/>
        <end position="210"/>
    </location>
</feature>
<evidence type="ECO:0000256" key="7">
    <source>
        <dbReference type="ARBA" id="ARBA00023136"/>
    </source>
</evidence>
<keyword evidence="4" id="KW-0762">Sugar transport</keyword>
<name>A0A2T0B1A2_9CLOT</name>
<feature type="transmembrane region" description="Helical" evidence="8">
    <location>
        <begin position="33"/>
        <end position="55"/>
    </location>
</feature>
<accession>A0A2T0B1A2</accession>
<keyword evidence="6 8" id="KW-1133">Transmembrane helix</keyword>
<gene>
    <name evidence="10" type="ORF">CLLI_23280</name>
</gene>
<feature type="domain" description="Phosphotransferase system EIIC" evidence="9">
    <location>
        <begin position="32"/>
        <end position="359"/>
    </location>
</feature>
<comment type="subcellular location">
    <subcellularLocation>
        <location evidence="1">Cell membrane</location>
        <topology evidence="1">Multi-pass membrane protein</topology>
    </subcellularLocation>
</comment>
<dbReference type="Pfam" id="PF13303">
    <property type="entry name" value="PTS_EIIC_2"/>
    <property type="match status" value="1"/>
</dbReference>
<evidence type="ECO:0000256" key="8">
    <source>
        <dbReference type="SAM" id="Phobius"/>
    </source>
</evidence>
<evidence type="ECO:0000256" key="3">
    <source>
        <dbReference type="ARBA" id="ARBA00022475"/>
    </source>
</evidence>
<dbReference type="GO" id="GO:0008982">
    <property type="term" value="F:protein-N(PI)-phosphohistidine-sugar phosphotransferase activity"/>
    <property type="evidence" value="ECO:0007669"/>
    <property type="project" value="InterPro"/>
</dbReference>
<evidence type="ECO:0000256" key="5">
    <source>
        <dbReference type="ARBA" id="ARBA00022692"/>
    </source>
</evidence>
<proteinExistence type="predicted"/>
<comment type="caution">
    <text evidence="10">The sequence shown here is derived from an EMBL/GenBank/DDBJ whole genome shotgun (WGS) entry which is preliminary data.</text>
</comment>
<keyword evidence="2" id="KW-0813">Transport</keyword>
<dbReference type="EMBL" id="PVXO01000064">
    <property type="protein sequence ID" value="PRR77415.1"/>
    <property type="molecule type" value="Genomic_DNA"/>
</dbReference>
<feature type="transmembrane region" description="Helical" evidence="8">
    <location>
        <begin position="67"/>
        <end position="89"/>
    </location>
</feature>
<dbReference type="OrthoDB" id="396983at2"/>
<evidence type="ECO:0000256" key="2">
    <source>
        <dbReference type="ARBA" id="ARBA00022448"/>
    </source>
</evidence>
<keyword evidence="5 8" id="KW-0812">Transmembrane</keyword>
<dbReference type="AlphaFoldDB" id="A0A2T0B1A2"/>
<feature type="transmembrane region" description="Helical" evidence="8">
    <location>
        <begin position="327"/>
        <end position="346"/>
    </location>
</feature>
<evidence type="ECO:0000256" key="6">
    <source>
        <dbReference type="ARBA" id="ARBA00022989"/>
    </source>
</evidence>
<protein>
    <recommendedName>
        <fullName evidence="9">Phosphotransferase system EIIC domain-containing protein</fullName>
    </recommendedName>
</protein>
<evidence type="ECO:0000256" key="4">
    <source>
        <dbReference type="ARBA" id="ARBA00022597"/>
    </source>
</evidence>
<reference evidence="10 11" key="1">
    <citation type="submission" date="2018-03" db="EMBL/GenBank/DDBJ databases">
        <title>Genome sequence of Clostridium liquoris DSM 100320.</title>
        <authorList>
            <person name="Poehlein A."/>
            <person name="Daniel R."/>
        </authorList>
    </citation>
    <scope>NUCLEOTIDE SEQUENCE [LARGE SCALE GENOMIC DNA]</scope>
    <source>
        <strain evidence="10 11">DSM 100320</strain>
    </source>
</reference>
<keyword evidence="11" id="KW-1185">Reference proteome</keyword>
<feature type="transmembrane region" description="Helical" evidence="8">
    <location>
        <begin position="216"/>
        <end position="245"/>
    </location>
</feature>
<evidence type="ECO:0000256" key="1">
    <source>
        <dbReference type="ARBA" id="ARBA00004651"/>
    </source>
</evidence>
<dbReference type="InterPro" id="IPR003352">
    <property type="entry name" value="PTS_EIIC"/>
</dbReference>
<feature type="transmembrane region" description="Helical" evidence="8">
    <location>
        <begin position="274"/>
        <end position="295"/>
    </location>
</feature>
<evidence type="ECO:0000313" key="10">
    <source>
        <dbReference type="EMBL" id="PRR77415.1"/>
    </source>
</evidence>
<organism evidence="10 11">
    <name type="scientific">Clostridium liquoris</name>
    <dbReference type="NCBI Taxonomy" id="1289519"/>
    <lineage>
        <taxon>Bacteria</taxon>
        <taxon>Bacillati</taxon>
        <taxon>Bacillota</taxon>
        <taxon>Clostridia</taxon>
        <taxon>Eubacteriales</taxon>
        <taxon>Clostridiaceae</taxon>
        <taxon>Clostridium</taxon>
    </lineage>
</organism>